<name>A0A1H8A5N2_9SPHI</name>
<feature type="domain" description="UspA" evidence="2">
    <location>
        <begin position="155"/>
        <end position="282"/>
    </location>
</feature>
<dbReference type="Proteomes" id="UP000198942">
    <property type="component" value="Unassembled WGS sequence"/>
</dbReference>
<dbReference type="RefSeq" id="WP_091206755.1">
    <property type="nucleotide sequence ID" value="NZ_FOCL01000001.1"/>
</dbReference>
<comment type="similarity">
    <text evidence="1">Belongs to the universal stress protein A family.</text>
</comment>
<organism evidence="3 4">
    <name type="scientific">Mucilaginibacter gossypiicola</name>
    <dbReference type="NCBI Taxonomy" id="551995"/>
    <lineage>
        <taxon>Bacteria</taxon>
        <taxon>Pseudomonadati</taxon>
        <taxon>Bacteroidota</taxon>
        <taxon>Sphingobacteriia</taxon>
        <taxon>Sphingobacteriales</taxon>
        <taxon>Sphingobacteriaceae</taxon>
        <taxon>Mucilaginibacter</taxon>
    </lineage>
</organism>
<proteinExistence type="inferred from homology"/>
<gene>
    <name evidence="3" type="ORF">SAMN05192574_101340</name>
</gene>
<dbReference type="Pfam" id="PF00582">
    <property type="entry name" value="Usp"/>
    <property type="match status" value="2"/>
</dbReference>
<evidence type="ECO:0000259" key="2">
    <source>
        <dbReference type="Pfam" id="PF00582"/>
    </source>
</evidence>
<keyword evidence="4" id="KW-1185">Reference proteome</keyword>
<sequence length="285" mass="31580">MKTLLVATDFSANARHAAEYGYHLAKHIKANIVLCNAVIVPAEMPQSGTIVWPMDDLELLLLDSTTGLENLKSDLEMTNHPDGFKPGITLKNESGIVTDVVESYVESHPVDLVVMGTHGDGMSSFLLGNHSKNMIEATTKPLMLISPETQFAPLKKIAFATDFTDPKNDVESLFHLIPFAKTLGAQILLTHIYDGETIPEALKETIANFMTEVSNKANYPHIYYRSVRNSQVEAGLSWLCEHGQVDLLVMVHRPHSFVHRLLKSSHSEKMAGRLNIPLLVFPAKK</sequence>
<dbReference type="InterPro" id="IPR006016">
    <property type="entry name" value="UspA"/>
</dbReference>
<dbReference type="EMBL" id="FOCL01000001">
    <property type="protein sequence ID" value="SEM65234.1"/>
    <property type="molecule type" value="Genomic_DNA"/>
</dbReference>
<protein>
    <submittedName>
        <fullName evidence="3">Nucleotide-binding universal stress protein, UspA family</fullName>
    </submittedName>
</protein>
<dbReference type="InterPro" id="IPR006015">
    <property type="entry name" value="Universal_stress_UspA"/>
</dbReference>
<evidence type="ECO:0000313" key="4">
    <source>
        <dbReference type="Proteomes" id="UP000198942"/>
    </source>
</evidence>
<dbReference type="AlphaFoldDB" id="A0A1H8A5N2"/>
<feature type="domain" description="UspA" evidence="2">
    <location>
        <begin position="1"/>
        <end position="145"/>
    </location>
</feature>
<dbReference type="SUPFAM" id="SSF52402">
    <property type="entry name" value="Adenine nucleotide alpha hydrolases-like"/>
    <property type="match status" value="2"/>
</dbReference>
<evidence type="ECO:0000313" key="3">
    <source>
        <dbReference type="EMBL" id="SEM65234.1"/>
    </source>
</evidence>
<dbReference type="CDD" id="cd00293">
    <property type="entry name" value="USP-like"/>
    <property type="match status" value="2"/>
</dbReference>
<dbReference type="PRINTS" id="PR01438">
    <property type="entry name" value="UNVRSLSTRESS"/>
</dbReference>
<dbReference type="OrthoDB" id="9788959at2"/>
<dbReference type="PANTHER" id="PTHR46268">
    <property type="entry name" value="STRESS RESPONSE PROTEIN NHAX"/>
    <property type="match status" value="1"/>
</dbReference>
<evidence type="ECO:0000256" key="1">
    <source>
        <dbReference type="ARBA" id="ARBA00008791"/>
    </source>
</evidence>
<accession>A0A1H8A5N2</accession>
<reference evidence="4" key="1">
    <citation type="submission" date="2016-10" db="EMBL/GenBank/DDBJ databases">
        <authorList>
            <person name="Varghese N."/>
            <person name="Submissions S."/>
        </authorList>
    </citation>
    <scope>NUCLEOTIDE SEQUENCE [LARGE SCALE GENOMIC DNA]</scope>
    <source>
        <strain evidence="4">Gh-48</strain>
    </source>
</reference>
<dbReference type="PANTHER" id="PTHR46268:SF6">
    <property type="entry name" value="UNIVERSAL STRESS PROTEIN UP12"/>
    <property type="match status" value="1"/>
</dbReference>
<dbReference type="Gene3D" id="3.40.50.12370">
    <property type="match status" value="1"/>
</dbReference>
<dbReference type="STRING" id="551995.SAMN05192574_101340"/>